<organism evidence="2 3">
    <name type="scientific">Acinetobacter beijerinckii CIP 110307</name>
    <dbReference type="NCBI Taxonomy" id="1217648"/>
    <lineage>
        <taxon>Bacteria</taxon>
        <taxon>Pseudomonadati</taxon>
        <taxon>Pseudomonadota</taxon>
        <taxon>Gammaproteobacteria</taxon>
        <taxon>Moraxellales</taxon>
        <taxon>Moraxellaceae</taxon>
        <taxon>Acinetobacter</taxon>
    </lineage>
</organism>
<dbReference type="AlphaFoldDB" id="N9FJS5"/>
<accession>N9FJS5</accession>
<feature type="transmembrane region" description="Helical" evidence="1">
    <location>
        <begin position="7"/>
        <end position="24"/>
    </location>
</feature>
<dbReference type="HOGENOM" id="CLU_106707_1_0_6"/>
<dbReference type="EMBL" id="APQL01000004">
    <property type="protein sequence ID" value="ENW07545.1"/>
    <property type="molecule type" value="Genomic_DNA"/>
</dbReference>
<sequence>MKIQKNNLIIVVVIVILMTVYLGLDLKQQDQITDKSQTEQSNTAVSISDDQHKIMQAYQQQSSNIQVQGHGVVKAILPDDNDGSRHQKMILKLENGLTILIAHNIDLAPRIEGLKKGETVEFYGEYEYSQKGGVIHWTHHDPRGKHIDGWLKYQGKIYQ</sequence>
<dbReference type="STRING" id="262668.GCA_000931715_03433"/>
<dbReference type="eggNOG" id="COG1463">
    <property type="taxonomic scope" value="Bacteria"/>
</dbReference>
<protein>
    <recommendedName>
        <fullName evidence="4">DUF3465 domain-containing protein</fullName>
    </recommendedName>
</protein>
<keyword evidence="1" id="KW-0472">Membrane</keyword>
<dbReference type="GeneID" id="29855959"/>
<keyword evidence="1" id="KW-1133">Transmembrane helix</keyword>
<keyword evidence="3" id="KW-1185">Reference proteome</keyword>
<dbReference type="Pfam" id="PF11948">
    <property type="entry name" value="DUF3465"/>
    <property type="match status" value="1"/>
</dbReference>
<dbReference type="RefSeq" id="WP_005058608.1">
    <property type="nucleotide sequence ID" value="NZ_KB849764.1"/>
</dbReference>
<dbReference type="InterPro" id="IPR021856">
    <property type="entry name" value="DUF3465"/>
</dbReference>
<dbReference type="Proteomes" id="UP000017670">
    <property type="component" value="Unassembled WGS sequence"/>
</dbReference>
<evidence type="ECO:0000313" key="2">
    <source>
        <dbReference type="EMBL" id="ENW07545.1"/>
    </source>
</evidence>
<evidence type="ECO:0008006" key="4">
    <source>
        <dbReference type="Google" id="ProtNLM"/>
    </source>
</evidence>
<evidence type="ECO:0000256" key="1">
    <source>
        <dbReference type="SAM" id="Phobius"/>
    </source>
</evidence>
<reference evidence="2 3" key="1">
    <citation type="submission" date="2013-02" db="EMBL/GenBank/DDBJ databases">
        <title>The Genome Sequence of Acinetobacter beijerinckii CIP 110307.</title>
        <authorList>
            <consortium name="The Broad Institute Genome Sequencing Platform"/>
            <consortium name="The Broad Institute Genome Sequencing Center for Infectious Disease"/>
            <person name="Cerqueira G."/>
            <person name="Feldgarden M."/>
            <person name="Courvalin P."/>
            <person name="Perichon B."/>
            <person name="Grillot-Courvalin C."/>
            <person name="Clermont D."/>
            <person name="Rocha E."/>
            <person name="Yoon E.-J."/>
            <person name="Nemec A."/>
            <person name="Walker B."/>
            <person name="Young S.K."/>
            <person name="Zeng Q."/>
            <person name="Gargeya S."/>
            <person name="Fitzgerald M."/>
            <person name="Haas B."/>
            <person name="Abouelleil A."/>
            <person name="Alvarado L."/>
            <person name="Arachchi H.M."/>
            <person name="Berlin A.M."/>
            <person name="Chapman S.B."/>
            <person name="Dewar J."/>
            <person name="Goldberg J."/>
            <person name="Griggs A."/>
            <person name="Gujja S."/>
            <person name="Hansen M."/>
            <person name="Howarth C."/>
            <person name="Imamovic A."/>
            <person name="Larimer J."/>
            <person name="McCowan C."/>
            <person name="Murphy C."/>
            <person name="Neiman D."/>
            <person name="Pearson M."/>
            <person name="Priest M."/>
            <person name="Roberts A."/>
            <person name="Saif S."/>
            <person name="Shea T."/>
            <person name="Sisk P."/>
            <person name="Sykes S."/>
            <person name="Wortman J."/>
            <person name="Nusbaum C."/>
            <person name="Birren B."/>
        </authorList>
    </citation>
    <scope>NUCLEOTIDE SEQUENCE [LARGE SCALE GENOMIC DNA]</scope>
    <source>
        <strain evidence="2 3">CIP 110307</strain>
    </source>
</reference>
<comment type="caution">
    <text evidence="2">The sequence shown here is derived from an EMBL/GenBank/DDBJ whole genome shotgun (WGS) entry which is preliminary data.</text>
</comment>
<keyword evidence="1" id="KW-0812">Transmembrane</keyword>
<evidence type="ECO:0000313" key="3">
    <source>
        <dbReference type="Proteomes" id="UP000017670"/>
    </source>
</evidence>
<name>N9FJS5_9GAMM</name>
<dbReference type="PATRIC" id="fig|1217648.3.peg.725"/>
<proteinExistence type="predicted"/>
<gene>
    <name evidence="2" type="ORF">F933_00740</name>
</gene>